<name>A0A1H6Y541_9FLAO</name>
<dbReference type="NCBIfam" id="NF038128">
    <property type="entry name" value="choice_anch_J"/>
    <property type="match status" value="4"/>
</dbReference>
<dbReference type="PROSITE" id="PS50853">
    <property type="entry name" value="FN3"/>
    <property type="match status" value="3"/>
</dbReference>
<gene>
    <name evidence="2" type="ORF">SAMN05660918_0134</name>
</gene>
<feature type="domain" description="Fibronectin type-III" evidence="1">
    <location>
        <begin position="1018"/>
        <end position="1109"/>
    </location>
</feature>
<dbReference type="Gene3D" id="2.60.120.200">
    <property type="match status" value="4"/>
</dbReference>
<dbReference type="InterPro" id="IPR013783">
    <property type="entry name" value="Ig-like_fold"/>
</dbReference>
<dbReference type="Gene3D" id="2.60.40.10">
    <property type="entry name" value="Immunoglobulins"/>
    <property type="match status" value="3"/>
</dbReference>
<evidence type="ECO:0000313" key="2">
    <source>
        <dbReference type="EMBL" id="SEJ36389.1"/>
    </source>
</evidence>
<protein>
    <submittedName>
        <fullName evidence="2">Gliding motility-associated C-terminal domain-containing protein</fullName>
    </submittedName>
</protein>
<sequence length="2394" mass="258403">MQKEISILKEIFSLKFFSKKGSNFKANVLMLFSFVLFSNAVFAQFPTLENFNSGIPATWGITSNQTIVNNWVPTAPTAGYLSTQGVMVNPALNNTEGTMTEYFLVSPQFVTPQVTEVRFHTKQGSFINKGTTFEVRLSTANQPDYGSFDVLLASWTEATLNVSATTWEEKIVTIPDLPAGVNVHIAFIARTNQVAGNANTVGDIWYIDNARVIESCAKVTGISSTMSATGGLINWTHPTATNFEIQIVDDNAGITASGTPVTGTSFNATTLTNGNPFVNGTNYDVYIKTICDGTTASLWAGPFNVQTSILGLNCGTPLVIPASIATGAPYVLNSNLANYYSTTDYTPYTTVGSNCFPGSTTNQLSGNHVFFNYTPTANGLINIIQTVTNSSGGGGNGCYNASSSVMVFDSCADVGVNCLAATTTQTSGANYGTWVGQINDFYVVAGHTYVIVMSSPYEHDENSNASLCFNFTVSSATCPSPSPSGTTYNNLTETSSNFSWNNVGNLVNEWNYIVLPASAPAPTGATTGFSISSGPTGNINQPSGVLTPNTEYKLYVRSVCGGTPGNWAPAFPFRTPCNPFTLPYYTGFNDGDATIDCWSQLNLNNDTNFFTFGFDAGIDNGGHEVAKIRPQGSNDMLISPQLVFDGVTQKRLRFKYNIYGNWGPSVNPTPGPGSFEIKYSDTGSGAQSFTQTLLPLASYTTGYNYVEKIVPIPAGLTGDINFAFILPAGATQTGGQTYFEDVYIEDMPACSEPAYPVITPGTLTTNSVEISWTAGYQNTQWQLVAQPLGMGTPVLPGGPGVIVYNNVTSNPFLLTGLVPSTRYEFYLRADCGAAGQSIWVGPINFNTLCIAQPTPYYESFNDDDVNTKKFCWSTNNVDGDPAQWHINETNATILPQPIGFFDPFVSYNDWLISVPVNAVGPKRLRFNYRVLTSFMVPTFPRGNFEVLMSSTPDFSTYTTLIPMHDFDNQGFLEDSVIFTGTGVTYFAFRLPANLPNPTETGIVTIDDFVVEDAPLCPNPSALAATNITQTTANLSWITGYQETKWEIVVQEQGNGVPTGTGTTVNTTPAFNAINLTADTAYEYYVRAICNTTDNSEWVGPFKFRTICNALPTPFIETFDTTSTTETCWTVYNNNGDSNTWNFNQTVNPIFGDQMAALFTGSNGNNNDWLITPTITAHAGQRLRFFYKTLYSDYEEDLKVMLSTTGVATSAFTSNIMYENNFTTTIDAAGTTTGSNVFTVTDGSGVQVGDIFYIPGFPIPYATTVTNVSGNTITVSAAATDTFAGPLHIVFTHDVINNVVEKEMVINLDDHYTFTGNTNINIAFNTPYFPENPWGYRGQYTFIDNVIVEDVPACPSVINVTTQNILDVTAQTNWQSTGTEGSWEISLQPYGTTAPVGATLQAYLHTTNAHPYTFTNLTPATQYQYYVRAICSGTSQSTWVGPFEFTTRCDYSNVCEYKFTVSNGNTGQVYRALQVKQNETVIQELTFPAVAPGQPLSIDYTVFLCNGVAFDVYWDGFGNGTQYSEAQLVIRDQSNNIVWTSPQGLGTIHTNIYTGFTNCGTVTCPQPTNLAVSNQSVLSWTAGGSETQWEVFVQPVENGTLPQANSNIHLVNSPTYTPTAAAGDFVNGLAGTYEYFVRAVCGPNDKSFWFGPKIFVINDEPTTAVRLTPNAGTSCETSGIDASFIGATPSSVPTTCAGVNGGDIWYDFIAASKVHNIELSDFGPGSYYQSSGDGPWPKIIMSLYEVQLDGSLVEKACSDNNVITTTYSSELIVGKTYKIRLKLNSAIANDKRFHICVTTPVMCDLDAFNYSFEKFPMQTVSGITSMVDPTVVPAWKVNTDWGNMFFIEGNNIGVTPYEGGQCLQLTQDGAADWDPTDPNIKGLYRDFETSEIPVMNYSFASATRNSGGTKVQLYAGPPSGPFTMIAEDYANSVSWDLIEGNYMTNSIPVTRFIFRVEGNDIGHLLDAANFKPNTDIKTVDTTLDCSQSSINVEASGIGEWVASATNPSIATIANPTNPITTISGINTAGVYTFLWKTRYCEKALNVTLSGFTEVPTVTSPVTYCTSETATALTATAPAGYTLIWFTVPVNGVGDVNAPIPSTTTVGTTTYYVALVNATGCVGPRVAIDVIVNQLITPVVLFGYDNTEYCENGANPVLVPASGFTTGGTYSATPAGLSIDANTGAINLQNSSVGNYVITYNLVANGCTLSGTSTANIEVINEVTFTIESVCENQNMLLNVIATNGSDLSSVVYTWQNANGTAVGTNSPQFNIGEYLTQNPSISFPTTFTVLVDSEGCINSEQITLDGNNCGMIPKGISPNGDGDNDTFDLTGLGVKELSIINRYGMEVFSFSGKYTNQFAGSTNDGKHLPDGTYFYSISFENGKAVTGWVYIIRQY</sequence>
<dbReference type="InterPro" id="IPR036116">
    <property type="entry name" value="FN3_sf"/>
</dbReference>
<dbReference type="Proteomes" id="UP000199702">
    <property type="component" value="Unassembled WGS sequence"/>
</dbReference>
<dbReference type="CDD" id="cd00063">
    <property type="entry name" value="FN3"/>
    <property type="match status" value="2"/>
</dbReference>
<dbReference type="RefSeq" id="WP_091315991.1">
    <property type="nucleotide sequence ID" value="NZ_CBCSJU010000001.1"/>
</dbReference>
<proteinExistence type="predicted"/>
<dbReference type="InterPro" id="IPR044023">
    <property type="entry name" value="Ig_7"/>
</dbReference>
<evidence type="ECO:0000259" key="1">
    <source>
        <dbReference type="PROSITE" id="PS50853"/>
    </source>
</evidence>
<dbReference type="SUPFAM" id="SSF49265">
    <property type="entry name" value="Fibronectin type III"/>
    <property type="match status" value="3"/>
</dbReference>
<feature type="domain" description="Fibronectin type-III" evidence="1">
    <location>
        <begin position="752"/>
        <end position="850"/>
    </location>
</feature>
<dbReference type="STRING" id="402734.SAMN05660918_0134"/>
<reference evidence="3" key="1">
    <citation type="submission" date="2016-10" db="EMBL/GenBank/DDBJ databases">
        <authorList>
            <person name="Varghese N."/>
            <person name="Submissions S."/>
        </authorList>
    </citation>
    <scope>NUCLEOTIDE SEQUENCE [LARGE SCALE GENOMIC DNA]</scope>
    <source>
        <strain evidence="3">DSM 17934</strain>
    </source>
</reference>
<dbReference type="Pfam" id="PF13585">
    <property type="entry name" value="CHU_C"/>
    <property type="match status" value="1"/>
</dbReference>
<dbReference type="InterPro" id="IPR003961">
    <property type="entry name" value="FN3_dom"/>
</dbReference>
<organism evidence="2 3">
    <name type="scientific">Flavobacterium terrigena</name>
    <dbReference type="NCBI Taxonomy" id="402734"/>
    <lineage>
        <taxon>Bacteria</taxon>
        <taxon>Pseudomonadati</taxon>
        <taxon>Bacteroidota</taxon>
        <taxon>Flavobacteriia</taxon>
        <taxon>Flavobacteriales</taxon>
        <taxon>Flavobacteriaceae</taxon>
        <taxon>Flavobacterium</taxon>
    </lineage>
</organism>
<dbReference type="Pfam" id="PF19081">
    <property type="entry name" value="Ig_7"/>
    <property type="match status" value="1"/>
</dbReference>
<feature type="domain" description="Fibronectin type-III" evidence="1">
    <location>
        <begin position="1350"/>
        <end position="1449"/>
    </location>
</feature>
<dbReference type="OrthoDB" id="608579at2"/>
<dbReference type="NCBIfam" id="TIGR04131">
    <property type="entry name" value="Bac_Flav_CTERM"/>
    <property type="match status" value="1"/>
</dbReference>
<dbReference type="InterPro" id="IPR026341">
    <property type="entry name" value="T9SS_type_B"/>
</dbReference>
<dbReference type="SMART" id="SM00060">
    <property type="entry name" value="FN3"/>
    <property type="match status" value="4"/>
</dbReference>
<accession>A0A1H6Y541</accession>
<dbReference type="EMBL" id="FNYA01000012">
    <property type="protein sequence ID" value="SEJ36389.1"/>
    <property type="molecule type" value="Genomic_DNA"/>
</dbReference>
<keyword evidence="3" id="KW-1185">Reference proteome</keyword>
<evidence type="ECO:0000313" key="3">
    <source>
        <dbReference type="Proteomes" id="UP000199702"/>
    </source>
</evidence>